<dbReference type="AlphaFoldDB" id="A0A4C1Z7X1"/>
<proteinExistence type="predicted"/>
<feature type="compositionally biased region" description="Polar residues" evidence="1">
    <location>
        <begin position="83"/>
        <end position="93"/>
    </location>
</feature>
<feature type="compositionally biased region" description="Basic and acidic residues" evidence="1">
    <location>
        <begin position="67"/>
        <end position="82"/>
    </location>
</feature>
<name>A0A4C1Z7X1_EUMVA</name>
<evidence type="ECO:0000313" key="2">
    <source>
        <dbReference type="EMBL" id="GBP83233.1"/>
    </source>
</evidence>
<evidence type="ECO:0000256" key="1">
    <source>
        <dbReference type="SAM" id="MobiDB-lite"/>
    </source>
</evidence>
<comment type="caution">
    <text evidence="2">The sequence shown here is derived from an EMBL/GenBank/DDBJ whole genome shotgun (WGS) entry which is preliminary data.</text>
</comment>
<accession>A0A4C1Z7X1</accession>
<protein>
    <submittedName>
        <fullName evidence="2">Uncharacterized protein</fullName>
    </submittedName>
</protein>
<evidence type="ECO:0000313" key="3">
    <source>
        <dbReference type="Proteomes" id="UP000299102"/>
    </source>
</evidence>
<dbReference type="EMBL" id="BGZK01001610">
    <property type="protein sequence ID" value="GBP83233.1"/>
    <property type="molecule type" value="Genomic_DNA"/>
</dbReference>
<feature type="region of interest" description="Disordered" evidence="1">
    <location>
        <begin position="17"/>
        <end position="93"/>
    </location>
</feature>
<reference evidence="2 3" key="1">
    <citation type="journal article" date="2019" name="Commun. Biol.">
        <title>The bagworm genome reveals a unique fibroin gene that provides high tensile strength.</title>
        <authorList>
            <person name="Kono N."/>
            <person name="Nakamura H."/>
            <person name="Ohtoshi R."/>
            <person name="Tomita M."/>
            <person name="Numata K."/>
            <person name="Arakawa K."/>
        </authorList>
    </citation>
    <scope>NUCLEOTIDE SEQUENCE [LARGE SCALE GENOMIC DNA]</scope>
</reference>
<dbReference type="Proteomes" id="UP000299102">
    <property type="component" value="Unassembled WGS sequence"/>
</dbReference>
<gene>
    <name evidence="2" type="ORF">EVAR_64742_1</name>
</gene>
<organism evidence="2 3">
    <name type="scientific">Eumeta variegata</name>
    <name type="common">Bagworm moth</name>
    <name type="synonym">Eumeta japonica</name>
    <dbReference type="NCBI Taxonomy" id="151549"/>
    <lineage>
        <taxon>Eukaryota</taxon>
        <taxon>Metazoa</taxon>
        <taxon>Ecdysozoa</taxon>
        <taxon>Arthropoda</taxon>
        <taxon>Hexapoda</taxon>
        <taxon>Insecta</taxon>
        <taxon>Pterygota</taxon>
        <taxon>Neoptera</taxon>
        <taxon>Endopterygota</taxon>
        <taxon>Lepidoptera</taxon>
        <taxon>Glossata</taxon>
        <taxon>Ditrysia</taxon>
        <taxon>Tineoidea</taxon>
        <taxon>Psychidae</taxon>
        <taxon>Oiketicinae</taxon>
        <taxon>Eumeta</taxon>
    </lineage>
</organism>
<keyword evidence="3" id="KW-1185">Reference proteome</keyword>
<sequence length="93" mass="10437">MKRLRYVPKALGGARKRLRELTEIRNGATTPNDGTSTGGGPPAGRRTRSWSFRRFVSLRKYGSRVGRNGDRARRPADGDARSQQKTTKSQKTY</sequence>